<organism evidence="1 2">
    <name type="scientific">Callorhinchus milii</name>
    <name type="common">Ghost shark</name>
    <dbReference type="NCBI Taxonomy" id="7868"/>
    <lineage>
        <taxon>Eukaryota</taxon>
        <taxon>Metazoa</taxon>
        <taxon>Chordata</taxon>
        <taxon>Craniata</taxon>
        <taxon>Vertebrata</taxon>
        <taxon>Chondrichthyes</taxon>
        <taxon>Holocephali</taxon>
        <taxon>Chimaeriformes</taxon>
        <taxon>Callorhinchidae</taxon>
        <taxon>Callorhinchus</taxon>
    </lineage>
</organism>
<protein>
    <submittedName>
        <fullName evidence="1">Family with sequence similarity 199, X-linked</fullName>
    </submittedName>
</protein>
<evidence type="ECO:0000313" key="2">
    <source>
        <dbReference type="Proteomes" id="UP000314986"/>
    </source>
</evidence>
<dbReference type="AlphaFoldDB" id="A0A4W3IRF1"/>
<dbReference type="InterPro" id="IPR037357">
    <property type="entry name" value="COMMD5"/>
</dbReference>
<dbReference type="PANTHER" id="PTHR15666">
    <property type="entry name" value="COMM DOMAIN CONTAINING PROTEIN 5"/>
    <property type="match status" value="1"/>
</dbReference>
<dbReference type="GO" id="GO:0005634">
    <property type="term" value="C:nucleus"/>
    <property type="evidence" value="ECO:0007669"/>
    <property type="project" value="TreeGrafter"/>
</dbReference>
<dbReference type="Proteomes" id="UP000314986">
    <property type="component" value="Unassembled WGS sequence"/>
</dbReference>
<accession>A0A4W3IRF1</accession>
<proteinExistence type="predicted"/>
<reference evidence="2" key="1">
    <citation type="journal article" date="2006" name="Science">
        <title>Ancient noncoding elements conserved in the human genome.</title>
        <authorList>
            <person name="Venkatesh B."/>
            <person name="Kirkness E.F."/>
            <person name="Loh Y.H."/>
            <person name="Halpern A.L."/>
            <person name="Lee A.P."/>
            <person name="Johnson J."/>
            <person name="Dandona N."/>
            <person name="Viswanathan L.D."/>
            <person name="Tay A."/>
            <person name="Venter J.C."/>
            <person name="Strausberg R.L."/>
            <person name="Brenner S."/>
        </authorList>
    </citation>
    <scope>NUCLEOTIDE SEQUENCE [LARGE SCALE GENOMIC DNA]</scope>
</reference>
<reference evidence="1" key="4">
    <citation type="submission" date="2025-08" db="UniProtKB">
        <authorList>
            <consortium name="Ensembl"/>
        </authorList>
    </citation>
    <scope>IDENTIFICATION</scope>
</reference>
<dbReference type="PANTHER" id="PTHR15666:SF1">
    <property type="entry name" value="COMM DOMAIN-CONTAINING PROTEIN 5"/>
    <property type="match status" value="1"/>
</dbReference>
<reference evidence="2" key="3">
    <citation type="journal article" date="2014" name="Nature">
        <title>Elephant shark genome provides unique insights into gnathostome evolution.</title>
        <authorList>
            <consortium name="International Elephant Shark Genome Sequencing Consortium"/>
            <person name="Venkatesh B."/>
            <person name="Lee A.P."/>
            <person name="Ravi V."/>
            <person name="Maurya A.K."/>
            <person name="Lian M.M."/>
            <person name="Swann J.B."/>
            <person name="Ohta Y."/>
            <person name="Flajnik M.F."/>
            <person name="Sutoh Y."/>
            <person name="Kasahara M."/>
            <person name="Hoon S."/>
            <person name="Gangu V."/>
            <person name="Roy S.W."/>
            <person name="Irimia M."/>
            <person name="Korzh V."/>
            <person name="Kondrychyn I."/>
            <person name="Lim Z.W."/>
            <person name="Tay B.H."/>
            <person name="Tohari S."/>
            <person name="Kong K.W."/>
            <person name="Ho S."/>
            <person name="Lorente-Galdos B."/>
            <person name="Quilez J."/>
            <person name="Marques-Bonet T."/>
            <person name="Raney B.J."/>
            <person name="Ingham P.W."/>
            <person name="Tay A."/>
            <person name="Hillier L.W."/>
            <person name="Minx P."/>
            <person name="Boehm T."/>
            <person name="Wilson R.K."/>
            <person name="Brenner S."/>
            <person name="Warren W.C."/>
        </authorList>
    </citation>
    <scope>NUCLEOTIDE SEQUENCE [LARGE SCALE GENOMIC DNA]</scope>
</reference>
<name>A0A4W3IRF1_CALMI</name>
<dbReference type="GeneTree" id="ENSGT00440000033895"/>
<reference evidence="1" key="5">
    <citation type="submission" date="2025-09" db="UniProtKB">
        <authorList>
            <consortium name="Ensembl"/>
        </authorList>
    </citation>
    <scope>IDENTIFICATION</scope>
</reference>
<dbReference type="Ensembl" id="ENSCMIT00000030548.1">
    <property type="protein sequence ID" value="ENSCMIP00000030081.1"/>
    <property type="gene ID" value="ENSCMIG00000012975.1"/>
</dbReference>
<gene>
    <name evidence="1" type="primary">fam199x</name>
</gene>
<evidence type="ECO:0000313" key="1">
    <source>
        <dbReference type="Ensembl" id="ENSCMIP00000030081.1"/>
    </source>
</evidence>
<reference evidence="2" key="2">
    <citation type="journal article" date="2007" name="PLoS Biol.">
        <title>Survey sequencing and comparative analysis of the elephant shark (Callorhinchus milii) genome.</title>
        <authorList>
            <person name="Venkatesh B."/>
            <person name="Kirkness E.F."/>
            <person name="Loh Y.H."/>
            <person name="Halpern A.L."/>
            <person name="Lee A.P."/>
            <person name="Johnson J."/>
            <person name="Dandona N."/>
            <person name="Viswanathan L.D."/>
            <person name="Tay A."/>
            <person name="Venter J.C."/>
            <person name="Strausberg R.L."/>
            <person name="Brenner S."/>
        </authorList>
    </citation>
    <scope>NUCLEOTIDE SEQUENCE [LARGE SCALE GENOMIC DNA]</scope>
</reference>
<sequence>QLKKKDKEGFQQVLQATVNAIVSIEIKAGVSKHSKNMMLSQEGISYITNGYLVLIEEAIKLDLETLKQVIFKDNFAPCRIPERIEADFDHVFFKNRRRVLKAAAL</sequence>
<keyword evidence="2" id="KW-1185">Reference proteome</keyword>